<evidence type="ECO:0000256" key="11">
    <source>
        <dbReference type="ARBA" id="ARBA00034776"/>
    </source>
</evidence>
<evidence type="ECO:0000256" key="2">
    <source>
        <dbReference type="ARBA" id="ARBA00004529"/>
    </source>
</evidence>
<sequence>MTTSVHYLCPHTAPISSTPPNFDSNNTSISTPHPSHYHSLSSLLFCEECDAIRCDHCVNCELNCYYCPNCLFEVPSANIRAQKNRCGRNCFLCPQCHNTLAAVASDPPPSSFDNDPKAPQASIGEPPYFLTCTFCRWDSKQVGIFFEKPTFLAQQLQNADSNAPELAEFDQLKDHFESYLKSQNQSNTGTSHHHSRGLISSSSSAQLAASLALSKEVPQVTRYGTQLGLHSSVFKVRSTSTVLPSSSSGHLSLGGGSKEGDYIYEAVFPTGGTLDTRESVQEKYEARYDLYRHGPKNSSEGTHSSEIHADQFSPLNKRWDEVWETLDLAKDLKPMRIPLRSKRTKRCPTCEHILIKPEQKAQSIRFKIKLVASNYLPLIELSRKRLMPKNLVADRLTSGASAARKNASRPGSGTSSNPLLSRVGDVVDEVIRPDRKYQFELTFVNPLYEPINVRLSIAPPRPIPTPDGSSTQAPFAVHILAPEFTIAAFAEVWEYDADEENEGANHDHEAGYDVGEGDENTTTKRSRLSTFGITDSMRRRTLQSNPVVTRRANRTTVLVETKTSKDFVGTLQADMLVTFTYRSDEFEEDLDDSLHAHHARKKKSGTPIGGEDEDEDEHQKSFTFWTKLSFGEVSPVPVLQSSTSVGTSIRKKSSVANVGT</sequence>
<dbReference type="KEGG" id="mlr:MELLADRAFT_94617"/>
<name>F4RC46_MELLP</name>
<evidence type="ECO:0000313" key="15">
    <source>
        <dbReference type="EMBL" id="EGG10225.1"/>
    </source>
</evidence>
<dbReference type="GeneID" id="18936934"/>
<keyword evidence="4" id="KW-0963">Cytoplasm</keyword>
<organism evidence="16">
    <name type="scientific">Melampsora larici-populina (strain 98AG31 / pathotype 3-4-7)</name>
    <name type="common">Poplar leaf rust fungus</name>
    <dbReference type="NCBI Taxonomy" id="747676"/>
    <lineage>
        <taxon>Eukaryota</taxon>
        <taxon>Fungi</taxon>
        <taxon>Dikarya</taxon>
        <taxon>Basidiomycota</taxon>
        <taxon>Pucciniomycotina</taxon>
        <taxon>Pucciniomycetes</taxon>
        <taxon>Pucciniales</taxon>
        <taxon>Melampsoraceae</taxon>
        <taxon>Melampsora</taxon>
    </lineage>
</organism>
<dbReference type="PANTHER" id="PTHR13034">
    <property type="entry name" value="DYNACTIN P62 SUBUNIT"/>
    <property type="match status" value="1"/>
</dbReference>
<evidence type="ECO:0000256" key="4">
    <source>
        <dbReference type="ARBA" id="ARBA00022490"/>
    </source>
</evidence>
<feature type="region of interest" description="Disordered" evidence="14">
    <location>
        <begin position="399"/>
        <end position="420"/>
    </location>
</feature>
<keyword evidence="10" id="KW-0206">Cytoskeleton</keyword>
<dbReference type="HOGENOM" id="CLU_023311_0_0_1"/>
<evidence type="ECO:0000256" key="14">
    <source>
        <dbReference type="SAM" id="MobiDB-lite"/>
    </source>
</evidence>
<reference evidence="16" key="1">
    <citation type="journal article" date="2011" name="Proc. Natl. Acad. Sci. U.S.A.">
        <title>Obligate biotrophy features unraveled by the genomic analysis of rust fungi.</title>
        <authorList>
            <person name="Duplessis S."/>
            <person name="Cuomo C.A."/>
            <person name="Lin Y.-C."/>
            <person name="Aerts A."/>
            <person name="Tisserant E."/>
            <person name="Veneault-Fourrey C."/>
            <person name="Joly D.L."/>
            <person name="Hacquard S."/>
            <person name="Amselem J."/>
            <person name="Cantarel B.L."/>
            <person name="Chiu R."/>
            <person name="Coutinho P.M."/>
            <person name="Feau N."/>
            <person name="Field M."/>
            <person name="Frey P."/>
            <person name="Gelhaye E."/>
            <person name="Goldberg J."/>
            <person name="Grabherr M.G."/>
            <person name="Kodira C.D."/>
            <person name="Kohler A."/>
            <person name="Kuees U."/>
            <person name="Lindquist E.A."/>
            <person name="Lucas S.M."/>
            <person name="Mago R."/>
            <person name="Mauceli E."/>
            <person name="Morin E."/>
            <person name="Murat C."/>
            <person name="Pangilinan J.L."/>
            <person name="Park R."/>
            <person name="Pearson M."/>
            <person name="Quesneville H."/>
            <person name="Rouhier N."/>
            <person name="Sakthikumar S."/>
            <person name="Salamov A.A."/>
            <person name="Schmutz J."/>
            <person name="Selles B."/>
            <person name="Shapiro H."/>
            <person name="Tanguay P."/>
            <person name="Tuskan G.A."/>
            <person name="Henrissat B."/>
            <person name="Van de Peer Y."/>
            <person name="Rouze P."/>
            <person name="Ellis J.G."/>
            <person name="Dodds P.N."/>
            <person name="Schein J.E."/>
            <person name="Zhong S."/>
            <person name="Hamelin R.C."/>
            <person name="Grigoriev I.V."/>
            <person name="Szabo L.J."/>
            <person name="Martin F."/>
        </authorList>
    </citation>
    <scope>NUCLEOTIDE SEQUENCE [LARGE SCALE GENOMIC DNA]</scope>
    <source>
        <strain evidence="16">98AG31 / pathotype 3-4-7</strain>
    </source>
</reference>
<comment type="similarity">
    <text evidence="11">Belongs to the dynactin subunit 4 family.</text>
</comment>
<evidence type="ECO:0000256" key="13">
    <source>
        <dbReference type="ARBA" id="ARBA00093507"/>
    </source>
</evidence>
<keyword evidence="8" id="KW-0007">Acetylation</keyword>
<dbReference type="PANTHER" id="PTHR13034:SF2">
    <property type="entry name" value="DYNACTIN SUBUNIT 4"/>
    <property type="match status" value="1"/>
</dbReference>
<feature type="region of interest" description="Disordered" evidence="14">
    <location>
        <begin position="499"/>
        <end position="529"/>
    </location>
</feature>
<evidence type="ECO:0000256" key="5">
    <source>
        <dbReference type="ARBA" id="ARBA00022499"/>
    </source>
</evidence>
<dbReference type="EMBL" id="GL883095">
    <property type="protein sequence ID" value="EGG10225.1"/>
    <property type="molecule type" value="Genomic_DNA"/>
</dbReference>
<dbReference type="STRING" id="747676.F4RC46"/>
<dbReference type="VEuPathDB" id="FungiDB:MELLADRAFT_94617"/>
<keyword evidence="5" id="KW-1017">Isopeptide bond</keyword>
<evidence type="ECO:0000256" key="3">
    <source>
        <dbReference type="ARBA" id="ARBA00004657"/>
    </source>
</evidence>
<dbReference type="GO" id="GO:0001725">
    <property type="term" value="C:stress fiber"/>
    <property type="evidence" value="ECO:0007669"/>
    <property type="project" value="UniProtKB-SubCell"/>
</dbReference>
<dbReference type="InParanoid" id="F4RC46"/>
<dbReference type="AlphaFoldDB" id="F4RC46"/>
<evidence type="ECO:0000256" key="1">
    <source>
        <dbReference type="ARBA" id="ARBA00004300"/>
    </source>
</evidence>
<dbReference type="Proteomes" id="UP000001072">
    <property type="component" value="Unassembled WGS sequence"/>
</dbReference>
<comment type="subcellular location">
    <subcellularLocation>
        <location evidence="1">Cytoplasm</location>
        <location evidence="1">Cytoskeleton</location>
        <location evidence="1">Microtubule organizing center</location>
        <location evidence="1">Centrosome</location>
    </subcellularLocation>
    <subcellularLocation>
        <location evidence="2">Cytoplasm</location>
        <location evidence="2">Cytoskeleton</location>
        <location evidence="2">Stress fiber</location>
    </subcellularLocation>
    <subcellularLocation>
        <location evidence="3">Cytoplasm</location>
        <location evidence="3">Myofibril</location>
    </subcellularLocation>
</comment>
<feature type="compositionally biased region" description="Polar residues" evidence="14">
    <location>
        <begin position="409"/>
        <end position="419"/>
    </location>
</feature>
<feature type="region of interest" description="Disordered" evidence="14">
    <location>
        <begin position="596"/>
        <end position="619"/>
    </location>
</feature>
<evidence type="ECO:0000256" key="7">
    <source>
        <dbReference type="ARBA" id="ARBA00022843"/>
    </source>
</evidence>
<evidence type="ECO:0000256" key="10">
    <source>
        <dbReference type="ARBA" id="ARBA00023212"/>
    </source>
</evidence>
<proteinExistence type="inferred from homology"/>
<evidence type="ECO:0000256" key="6">
    <source>
        <dbReference type="ARBA" id="ARBA00022553"/>
    </source>
</evidence>
<gene>
    <name evidence="15" type="ORF">MELLADRAFT_94617</name>
</gene>
<protein>
    <recommendedName>
        <fullName evidence="12">Dynactin subunit 4</fullName>
    </recommendedName>
</protein>
<evidence type="ECO:0000313" key="16">
    <source>
        <dbReference type="Proteomes" id="UP000001072"/>
    </source>
</evidence>
<dbReference type="GO" id="GO:0005869">
    <property type="term" value="C:dynactin complex"/>
    <property type="evidence" value="ECO:0007669"/>
    <property type="project" value="InterPro"/>
</dbReference>
<dbReference type="OrthoDB" id="283815at2759"/>
<evidence type="ECO:0000256" key="12">
    <source>
        <dbReference type="ARBA" id="ARBA00034864"/>
    </source>
</evidence>
<evidence type="ECO:0000256" key="9">
    <source>
        <dbReference type="ARBA" id="ARBA00023054"/>
    </source>
</evidence>
<keyword evidence="7" id="KW-0832">Ubl conjugation</keyword>
<keyword evidence="16" id="KW-1185">Reference proteome</keyword>
<dbReference type="InterPro" id="IPR008603">
    <property type="entry name" value="DCTN4"/>
</dbReference>
<accession>F4RC46</accession>
<keyword evidence="9" id="KW-0175">Coiled coil</keyword>
<dbReference type="Pfam" id="PF05502">
    <property type="entry name" value="Dynactin_p62"/>
    <property type="match status" value="1"/>
</dbReference>
<dbReference type="RefSeq" id="XP_007406526.1">
    <property type="nucleotide sequence ID" value="XM_007406464.1"/>
</dbReference>
<keyword evidence="6" id="KW-0597">Phosphoprotein</keyword>
<dbReference type="eggNOG" id="KOG3896">
    <property type="taxonomic scope" value="Eukaryota"/>
</dbReference>
<evidence type="ECO:0000256" key="8">
    <source>
        <dbReference type="ARBA" id="ARBA00022990"/>
    </source>
</evidence>
<feature type="region of interest" description="Disordered" evidence="14">
    <location>
        <begin position="638"/>
        <end position="660"/>
    </location>
</feature>
<comment type="subunit">
    <text evidence="13">Subunit of dynactin, a multiprotein complex part of a tripartite complex with dynein and a adapter, such as BICDL1, BICD2 or HOOK3. The dynactin complex is built around ACTR1A/ACTB filament and consists of an actin-related filament composed of a shoulder domain, a pointed end and a barbed end. Its length is defined by its flexible shoulder domain. The soulder is composed of 2 DCTN1 subunits, 4 DCTN2 and 2 DCTN3. The 4 DCNT2 (via N-terminus) bind the ACTR1A filament and act as molecular rulers to determine the length. The pointed end is important for binding dynein-dynactin cargo adapters. Consists of 4 subunits: ACTR10, DCNT4, DCTN5 and DCTN6. The barbed end is composed of a CAPZA1:CAPZB heterodimers, which binds ACTR1A/ACTB filament and dynactin and stabilizes dynactin. Interacts with ATP7B, but not ATP7A, in a copper-dependent manner. Interacts with ANK2; this interaction is required for localization at costameres. Interacts with N4BP2L1.</text>
</comment>